<feature type="transmembrane region" description="Helical" evidence="1">
    <location>
        <begin position="104"/>
        <end position="122"/>
    </location>
</feature>
<gene>
    <name evidence="3" type="ORF">AHMF7605_13075</name>
</gene>
<organism evidence="3 4">
    <name type="scientific">Adhaeribacter arboris</name>
    <dbReference type="NCBI Taxonomy" id="2072846"/>
    <lineage>
        <taxon>Bacteria</taxon>
        <taxon>Pseudomonadati</taxon>
        <taxon>Bacteroidota</taxon>
        <taxon>Cytophagia</taxon>
        <taxon>Cytophagales</taxon>
        <taxon>Hymenobacteraceae</taxon>
        <taxon>Adhaeribacter</taxon>
    </lineage>
</organism>
<evidence type="ECO:0000259" key="2">
    <source>
        <dbReference type="Pfam" id="PF06580"/>
    </source>
</evidence>
<comment type="caution">
    <text evidence="3">The sequence shown here is derived from an EMBL/GenBank/DDBJ whole genome shotgun (WGS) entry which is preliminary data.</text>
</comment>
<dbReference type="PANTHER" id="PTHR34220:SF7">
    <property type="entry name" value="SENSOR HISTIDINE KINASE YPDA"/>
    <property type="match status" value="1"/>
</dbReference>
<name>A0A2T2YFT8_9BACT</name>
<dbReference type="RefSeq" id="WP_106930002.1">
    <property type="nucleotide sequence ID" value="NZ_PYFT01000001.1"/>
</dbReference>
<feature type="domain" description="Signal transduction histidine kinase internal region" evidence="2">
    <location>
        <begin position="187"/>
        <end position="264"/>
    </location>
</feature>
<accession>A0A2T2YFT8</accession>
<keyword evidence="1" id="KW-0472">Membrane</keyword>
<dbReference type="InterPro" id="IPR036890">
    <property type="entry name" value="HATPase_C_sf"/>
</dbReference>
<reference evidence="3 4" key="1">
    <citation type="submission" date="2018-03" db="EMBL/GenBank/DDBJ databases">
        <title>Adhaeribacter sp. HMF7605 Genome sequencing and assembly.</title>
        <authorList>
            <person name="Kang H."/>
            <person name="Kang J."/>
            <person name="Cha I."/>
            <person name="Kim H."/>
            <person name="Joh K."/>
        </authorList>
    </citation>
    <scope>NUCLEOTIDE SEQUENCE [LARGE SCALE GENOMIC DNA]</scope>
    <source>
        <strain evidence="3 4">HMF7605</strain>
    </source>
</reference>
<dbReference type="GO" id="GO:0016020">
    <property type="term" value="C:membrane"/>
    <property type="evidence" value="ECO:0007669"/>
    <property type="project" value="InterPro"/>
</dbReference>
<dbReference type="Pfam" id="PF06580">
    <property type="entry name" value="His_kinase"/>
    <property type="match status" value="1"/>
</dbReference>
<keyword evidence="1" id="KW-1133">Transmembrane helix</keyword>
<feature type="transmembrane region" description="Helical" evidence="1">
    <location>
        <begin position="66"/>
        <end position="83"/>
    </location>
</feature>
<dbReference type="EMBL" id="PYFT01000001">
    <property type="protein sequence ID" value="PSR54377.1"/>
    <property type="molecule type" value="Genomic_DNA"/>
</dbReference>
<dbReference type="InterPro" id="IPR050640">
    <property type="entry name" value="Bact_2-comp_sensor_kinase"/>
</dbReference>
<dbReference type="AlphaFoldDB" id="A0A2T2YFT8"/>
<dbReference type="InterPro" id="IPR010559">
    <property type="entry name" value="Sig_transdc_His_kin_internal"/>
</dbReference>
<feature type="transmembrane region" description="Helical" evidence="1">
    <location>
        <begin position="34"/>
        <end position="54"/>
    </location>
</feature>
<keyword evidence="4" id="KW-1185">Reference proteome</keyword>
<evidence type="ECO:0000256" key="1">
    <source>
        <dbReference type="SAM" id="Phobius"/>
    </source>
</evidence>
<sequence length="370" mass="42631">MGPAKILSFRPKPALVSTTPIKTVSPHKRPSVKFLKWPVLIFLLLNLLNFLPYFRQPEKWQLKPGLFSLFFSTVAFYLLWTANDQLSRGLDRYYPWLRNPGRRLFISLVGTLVVSFPIIIGINAVMLPLRGLSLMTLTTKDWLNLVYGPVVITFFISLFMHSRTFLLGWRQTAIDAERLQKESIASQYESLKTQVNPHFLFNSLNALTSLVTTDQELAVKFIKQLSEVYRYVLDSQSKEVVSLADEMKFVHSYIFLQQIRYSNSLQIKLAGFPATNYQIAPLSVQMLIENAIKHNMILEDQPLQIKIYQPDEEYLVVENNLQIKNVRSDSVGMGLKNIQARYSYLTGKPVVIEQTTAYFRVKLPLLHFTS</sequence>
<dbReference type="Gene3D" id="3.30.565.10">
    <property type="entry name" value="Histidine kinase-like ATPase, C-terminal domain"/>
    <property type="match status" value="1"/>
</dbReference>
<dbReference type="Proteomes" id="UP000240357">
    <property type="component" value="Unassembled WGS sequence"/>
</dbReference>
<dbReference type="PANTHER" id="PTHR34220">
    <property type="entry name" value="SENSOR HISTIDINE KINASE YPDA"/>
    <property type="match status" value="1"/>
</dbReference>
<dbReference type="GO" id="GO:0000155">
    <property type="term" value="F:phosphorelay sensor kinase activity"/>
    <property type="evidence" value="ECO:0007669"/>
    <property type="project" value="InterPro"/>
</dbReference>
<keyword evidence="1" id="KW-0812">Transmembrane</keyword>
<evidence type="ECO:0000313" key="4">
    <source>
        <dbReference type="Proteomes" id="UP000240357"/>
    </source>
</evidence>
<proteinExistence type="predicted"/>
<evidence type="ECO:0000313" key="3">
    <source>
        <dbReference type="EMBL" id="PSR54377.1"/>
    </source>
</evidence>
<feature type="transmembrane region" description="Helical" evidence="1">
    <location>
        <begin position="142"/>
        <end position="160"/>
    </location>
</feature>
<dbReference type="OrthoDB" id="927174at2"/>
<protein>
    <recommendedName>
        <fullName evidence="2">Signal transduction histidine kinase internal region domain-containing protein</fullName>
    </recommendedName>
</protein>